<dbReference type="AlphaFoldDB" id="A0A542SNC2"/>
<dbReference type="Gene3D" id="3.40.50.300">
    <property type="entry name" value="P-loop containing nucleotide triphosphate hydrolases"/>
    <property type="match status" value="1"/>
</dbReference>
<keyword evidence="4" id="KW-0547">Nucleotide-binding</keyword>
<dbReference type="GO" id="GO:0004020">
    <property type="term" value="F:adenylylsulfate kinase activity"/>
    <property type="evidence" value="ECO:0007669"/>
    <property type="project" value="InterPro"/>
</dbReference>
<keyword evidence="3 7" id="KW-0808">Transferase</keyword>
<evidence type="ECO:0000259" key="6">
    <source>
        <dbReference type="Pfam" id="PF01583"/>
    </source>
</evidence>
<gene>
    <name evidence="7" type="ORF">FB389_0750</name>
</gene>
<comment type="caution">
    <text evidence="7">The sequence shown here is derived from an EMBL/GenBank/DDBJ whole genome shotgun (WGS) entry which is preliminary data.</text>
</comment>
<dbReference type="GO" id="GO:0004781">
    <property type="term" value="F:sulfate adenylyltransferase (ATP) activity"/>
    <property type="evidence" value="ECO:0007669"/>
    <property type="project" value="TreeGrafter"/>
</dbReference>
<dbReference type="SUPFAM" id="SSF52540">
    <property type="entry name" value="P-loop containing nucleoside triphosphate hydrolases"/>
    <property type="match status" value="1"/>
</dbReference>
<accession>A0A542SNC2</accession>
<dbReference type="EC" id="2.7.1.25" evidence="2"/>
<evidence type="ECO:0000256" key="4">
    <source>
        <dbReference type="ARBA" id="ARBA00022741"/>
    </source>
</evidence>
<dbReference type="GO" id="GO:0005737">
    <property type="term" value="C:cytoplasm"/>
    <property type="evidence" value="ECO:0007669"/>
    <property type="project" value="TreeGrafter"/>
</dbReference>
<dbReference type="InterPro" id="IPR002891">
    <property type="entry name" value="APS"/>
</dbReference>
<dbReference type="GO" id="GO:0005524">
    <property type="term" value="F:ATP binding"/>
    <property type="evidence" value="ECO:0007669"/>
    <property type="project" value="InterPro"/>
</dbReference>
<dbReference type="EMBL" id="VFNV01000001">
    <property type="protein sequence ID" value="TQK76092.1"/>
    <property type="molecule type" value="Genomic_DNA"/>
</dbReference>
<dbReference type="InterPro" id="IPR050512">
    <property type="entry name" value="Sulf_AdTrans/APS_kinase"/>
</dbReference>
<keyword evidence="8" id="KW-1185">Reference proteome</keyword>
<sequence length="407" mass="42757">MHNRELVVSWSEVDLIEAAVLGFVRPQDLRLANAREECLVLCDPENTPFARVALAAGGIRPGSPGYGAVGSVEMIRRPVPAAIGVSAWSPDAGALAAASHRPIVVVDGFPTYRDLAAFQDAAAPPVWVVPVSRDTDNAERGDRLALCLQRAVDDGELVGSVVTVPDFIRARGDLVKVVGADGTAHTIESTLARLLAAPVRAVKGTLGAWTCQQAPGAVVDGWIGSRSRRAARGCVVLFSGLSGSGKSTVAKALASRLEHDGVSSVLIDGDEARQMLTAGLGFDRASRDLNVERLGYVATAVSRVKGVAILAPIAPFAAARAQVRERAERVGSYVLVHVATPLEVCEERDRKGLYARARAGEIADFTGISSPYEVPLDADVVVDTSRMDVETAVDSVMAAVSAKMHVG</sequence>
<dbReference type="InterPro" id="IPR027417">
    <property type="entry name" value="P-loop_NTPase"/>
</dbReference>
<dbReference type="GO" id="GO:0010134">
    <property type="term" value="P:sulfate assimilation via adenylyl sulfate reduction"/>
    <property type="evidence" value="ECO:0007669"/>
    <property type="project" value="TreeGrafter"/>
</dbReference>
<evidence type="ECO:0000256" key="3">
    <source>
        <dbReference type="ARBA" id="ARBA00022679"/>
    </source>
</evidence>
<dbReference type="Proteomes" id="UP000316181">
    <property type="component" value="Unassembled WGS sequence"/>
</dbReference>
<evidence type="ECO:0000313" key="8">
    <source>
        <dbReference type="Proteomes" id="UP000316181"/>
    </source>
</evidence>
<proteinExistence type="predicted"/>
<dbReference type="PANTHER" id="PTHR42700">
    <property type="entry name" value="SULFATE ADENYLYLTRANSFERASE"/>
    <property type="match status" value="1"/>
</dbReference>
<evidence type="ECO:0000256" key="5">
    <source>
        <dbReference type="ARBA" id="ARBA00022840"/>
    </source>
</evidence>
<evidence type="ECO:0000313" key="7">
    <source>
        <dbReference type="EMBL" id="TQK76092.1"/>
    </source>
</evidence>
<organism evidence="7 8">
    <name type="scientific">Rarobacter incanus</name>
    <dbReference type="NCBI Taxonomy" id="153494"/>
    <lineage>
        <taxon>Bacteria</taxon>
        <taxon>Bacillati</taxon>
        <taxon>Actinomycetota</taxon>
        <taxon>Actinomycetes</taxon>
        <taxon>Micrococcales</taxon>
        <taxon>Rarobacteraceae</taxon>
        <taxon>Rarobacter</taxon>
    </lineage>
</organism>
<dbReference type="InterPro" id="IPR059117">
    <property type="entry name" value="APS_kinase_dom"/>
</dbReference>
<name>A0A542SNC2_9MICO</name>
<dbReference type="Pfam" id="PF01583">
    <property type="entry name" value="APS_kinase"/>
    <property type="match status" value="1"/>
</dbReference>
<comment type="catalytic activity">
    <reaction evidence="1">
        <text>adenosine 5'-phosphosulfate + ATP = 3'-phosphoadenylyl sulfate + ADP + H(+)</text>
        <dbReference type="Rhea" id="RHEA:24152"/>
        <dbReference type="ChEBI" id="CHEBI:15378"/>
        <dbReference type="ChEBI" id="CHEBI:30616"/>
        <dbReference type="ChEBI" id="CHEBI:58243"/>
        <dbReference type="ChEBI" id="CHEBI:58339"/>
        <dbReference type="ChEBI" id="CHEBI:456216"/>
        <dbReference type="EC" id="2.7.1.25"/>
    </reaction>
</comment>
<keyword evidence="7" id="KW-0548">Nucleotidyltransferase</keyword>
<dbReference type="CDD" id="cd02027">
    <property type="entry name" value="APSK"/>
    <property type="match status" value="1"/>
</dbReference>
<feature type="domain" description="APS kinase" evidence="6">
    <location>
        <begin position="232"/>
        <end position="383"/>
    </location>
</feature>
<dbReference type="GO" id="GO:0019379">
    <property type="term" value="P:sulfate assimilation, phosphoadenylyl sulfate reduction by phosphoadenylyl-sulfate reductase (thioredoxin)"/>
    <property type="evidence" value="ECO:0007669"/>
    <property type="project" value="TreeGrafter"/>
</dbReference>
<evidence type="ECO:0000256" key="2">
    <source>
        <dbReference type="ARBA" id="ARBA00012121"/>
    </source>
</evidence>
<keyword evidence="5" id="KW-0067">ATP-binding</keyword>
<protein>
    <recommendedName>
        <fullName evidence="2">adenylyl-sulfate kinase</fullName>
        <ecNumber evidence="2">2.7.1.25</ecNumber>
    </recommendedName>
</protein>
<reference evidence="7 8" key="1">
    <citation type="submission" date="2019-06" db="EMBL/GenBank/DDBJ databases">
        <title>Sequencing the genomes of 1000 actinobacteria strains.</title>
        <authorList>
            <person name="Klenk H.-P."/>
        </authorList>
    </citation>
    <scope>NUCLEOTIDE SEQUENCE [LARGE SCALE GENOMIC DNA]</scope>
    <source>
        <strain evidence="7 8">DSM 10596</strain>
    </source>
</reference>
<dbReference type="NCBIfam" id="TIGR00455">
    <property type="entry name" value="apsK"/>
    <property type="match status" value="1"/>
</dbReference>
<dbReference type="PANTHER" id="PTHR42700:SF1">
    <property type="entry name" value="SULFATE ADENYLYLTRANSFERASE"/>
    <property type="match status" value="1"/>
</dbReference>
<dbReference type="NCBIfam" id="NF003013">
    <property type="entry name" value="PRK03846.1"/>
    <property type="match status" value="1"/>
</dbReference>
<evidence type="ECO:0000256" key="1">
    <source>
        <dbReference type="ARBA" id="ARBA00001823"/>
    </source>
</evidence>